<gene>
    <name evidence="1" type="ORF">LCGC14_2196500</name>
</gene>
<dbReference type="AlphaFoldDB" id="A0A0F9FVF4"/>
<evidence type="ECO:0000313" key="1">
    <source>
        <dbReference type="EMBL" id="KKL61320.1"/>
    </source>
</evidence>
<accession>A0A0F9FVF4</accession>
<evidence type="ECO:0008006" key="2">
    <source>
        <dbReference type="Google" id="ProtNLM"/>
    </source>
</evidence>
<reference evidence="1" key="1">
    <citation type="journal article" date="2015" name="Nature">
        <title>Complex archaea that bridge the gap between prokaryotes and eukaryotes.</title>
        <authorList>
            <person name="Spang A."/>
            <person name="Saw J.H."/>
            <person name="Jorgensen S.L."/>
            <person name="Zaremba-Niedzwiedzka K."/>
            <person name="Martijn J."/>
            <person name="Lind A.E."/>
            <person name="van Eijk R."/>
            <person name="Schleper C."/>
            <person name="Guy L."/>
            <person name="Ettema T.J."/>
        </authorList>
    </citation>
    <scope>NUCLEOTIDE SEQUENCE</scope>
</reference>
<dbReference type="EMBL" id="LAZR01028855">
    <property type="protein sequence ID" value="KKL61320.1"/>
    <property type="molecule type" value="Genomic_DNA"/>
</dbReference>
<name>A0A0F9FVF4_9ZZZZ</name>
<proteinExistence type="predicted"/>
<protein>
    <recommendedName>
        <fullName evidence="2">Nuclease associated modular domain-containing protein</fullName>
    </recommendedName>
</protein>
<organism evidence="1">
    <name type="scientific">marine sediment metagenome</name>
    <dbReference type="NCBI Taxonomy" id="412755"/>
    <lineage>
        <taxon>unclassified sequences</taxon>
        <taxon>metagenomes</taxon>
        <taxon>ecological metagenomes</taxon>
    </lineage>
</organism>
<sequence>MKYETQTKHGHNRRGKVSKTYMTWAGMMQRCYNLKDKSYPRYGGRNIKVCARWFEFENFLEDMGEKPEGLTLERVDNSKGYTPDNCKWATIIEQANNKRNNHLLTYKGKTQNLTQWSKETGIHRETLLSRIKKGYTPKEVIEHKKYANKR</sequence>
<comment type="caution">
    <text evidence="1">The sequence shown here is derived from an EMBL/GenBank/DDBJ whole genome shotgun (WGS) entry which is preliminary data.</text>
</comment>